<dbReference type="KEGG" id="vg:24623151"/>
<comment type="similarity">
    <text evidence="1">Belongs to the Caudovirales head completion nuclease family.</text>
</comment>
<protein>
    <recommendedName>
        <fullName evidence="1">Head completion nuclease</fullName>
        <ecNumber evidence="1">3.1.-.-</ecNumber>
    </recommendedName>
</protein>
<evidence type="ECO:0000256" key="1">
    <source>
        <dbReference type="HAMAP-Rule" id="MF_04160"/>
    </source>
</evidence>
<feature type="region of interest" description="Disordered" evidence="2">
    <location>
        <begin position="159"/>
        <end position="182"/>
    </location>
</feature>
<proteinExistence type="inferred from homology"/>
<dbReference type="GeneID" id="24623151"/>
<gene>
    <name evidence="4" type="ORF">NW77_023</name>
</gene>
<accession>A0A0A0YVC1</accession>
<dbReference type="OrthoDB" id="13184at10239"/>
<dbReference type="HAMAP" id="MF_04160">
    <property type="entry name" value="NUCL_HEAD_T4"/>
    <property type="match status" value="1"/>
</dbReference>
<feature type="active site" evidence="1">
    <location>
        <position position="91"/>
    </location>
</feature>
<keyword evidence="5" id="KW-1185">Reference proteome</keyword>
<dbReference type="GO" id="GO:0004527">
    <property type="term" value="F:exonuclease activity"/>
    <property type="evidence" value="ECO:0007669"/>
    <property type="project" value="UniProtKB-UniRule"/>
</dbReference>
<keyword evidence="1" id="KW-0255">Endonuclease</keyword>
<feature type="active site" evidence="1">
    <location>
        <position position="70"/>
    </location>
</feature>
<dbReference type="EMBL" id="KP037007">
    <property type="protein sequence ID" value="AIX13031.1"/>
    <property type="molecule type" value="Genomic_DNA"/>
</dbReference>
<feature type="domain" description="TnsA endonuclease N-terminal" evidence="3">
    <location>
        <begin position="41"/>
        <end position="143"/>
    </location>
</feature>
<organism evidence="4 5">
    <name type="scientific">Erwinia phage phiEa2809</name>
    <dbReference type="NCBI Taxonomy" id="1564096"/>
    <lineage>
        <taxon>Viruses</taxon>
        <taxon>Duplodnaviria</taxon>
        <taxon>Heunggongvirae</taxon>
        <taxon>Uroviricota</taxon>
        <taxon>Caudoviricetes</taxon>
        <taxon>Pantevenvirales</taxon>
        <taxon>Ackermannviridae</taxon>
        <taxon>Nezavisimistyvirus</taxon>
        <taxon>Nezavisimistyvirus Ea2809</taxon>
    </lineage>
</organism>
<feature type="compositionally biased region" description="Basic and acidic residues" evidence="2">
    <location>
        <begin position="164"/>
        <end position="175"/>
    </location>
</feature>
<keyword evidence="1" id="KW-0269">Exonuclease</keyword>
<keyword evidence="1" id="KW-0378">Hydrolase</keyword>
<sequence length="207" mass="24365">MTMYLQGRYRPLNPKKYRGDINKIVFRSSLELVAFKFCDMNPAIIWWSSEETIVRYVSPVDNRVHRYFVDLQVWTKNKDTGEQQVTLIEIKPRDQIKEPKRGTKKEKTFVNEMMTWKVNEAKWAAARAVCASKENWSFVIWTEDHLVPGQDPEVRARFRMKSQARREKDAEEKKRATSVAMIKERLKKEAAERAASVEKKDPDSLLP</sequence>
<evidence type="ECO:0000259" key="3">
    <source>
        <dbReference type="Pfam" id="PF08722"/>
    </source>
</evidence>
<dbReference type="RefSeq" id="YP_009147535.1">
    <property type="nucleotide sequence ID" value="NC_027340.1"/>
</dbReference>
<dbReference type="EC" id="3.1.-.-" evidence="1"/>
<comment type="function">
    <text evidence="1">During phage morphogenesis, plays an essential role in the head-tail joining step. The associated nuclease activity is essential for morphogenesis, possibly by cleaving packaged DNA to enable the joining of heads to tails. Displays both exo- and endonuclease activity.</text>
</comment>
<dbReference type="Proteomes" id="UP000030322">
    <property type="component" value="Segment"/>
</dbReference>
<dbReference type="Pfam" id="PF08722">
    <property type="entry name" value="Tn7_TnsA-like_N"/>
    <property type="match status" value="1"/>
</dbReference>
<feature type="active site" evidence="1">
    <location>
        <position position="31"/>
    </location>
</feature>
<keyword evidence="1" id="KW-0540">Nuclease</keyword>
<name>A0A0A0YVC1_9CAUD</name>
<dbReference type="InterPro" id="IPR014833">
    <property type="entry name" value="TnsA_N"/>
</dbReference>
<dbReference type="GO" id="GO:0004519">
    <property type="term" value="F:endonuclease activity"/>
    <property type="evidence" value="ECO:0007669"/>
    <property type="project" value="UniProtKB-UniRule"/>
</dbReference>
<evidence type="ECO:0000256" key="2">
    <source>
        <dbReference type="SAM" id="MobiDB-lite"/>
    </source>
</evidence>
<evidence type="ECO:0000313" key="5">
    <source>
        <dbReference type="Proteomes" id="UP000030322"/>
    </source>
</evidence>
<reference evidence="4 5" key="1">
    <citation type="submission" date="2014-10" db="EMBL/GenBank/DDBJ databases">
        <title>Characterization of a new ViI-like Erwinia amylovora bacteriophage.</title>
        <authorList>
            <person name="Lagonenko A.L."/>
            <person name="Valentovich L.N."/>
        </authorList>
    </citation>
    <scope>NUCLEOTIDE SEQUENCE [LARGE SCALE GENOMIC DNA]</scope>
</reference>
<evidence type="ECO:0000313" key="4">
    <source>
        <dbReference type="EMBL" id="AIX13031.1"/>
    </source>
</evidence>
<dbReference type="InterPro" id="IPR046390">
    <property type="entry name" value="NUCL_HEAD_T4"/>
</dbReference>